<protein>
    <submittedName>
        <fullName evidence="1">Uncharacterized protein</fullName>
    </submittedName>
</protein>
<dbReference type="EMBL" id="JAMZIH010009651">
    <property type="protein sequence ID" value="KAJ1669808.1"/>
    <property type="molecule type" value="Genomic_DNA"/>
</dbReference>
<name>A0ACC1H9M0_9FUNG</name>
<dbReference type="Proteomes" id="UP001145114">
    <property type="component" value="Unassembled WGS sequence"/>
</dbReference>
<reference evidence="1" key="1">
    <citation type="submission" date="2022-06" db="EMBL/GenBank/DDBJ databases">
        <title>Phylogenomic reconstructions and comparative analyses of Kickxellomycotina fungi.</title>
        <authorList>
            <person name="Reynolds N.K."/>
            <person name="Stajich J.E."/>
            <person name="Barry K."/>
            <person name="Grigoriev I.V."/>
            <person name="Crous P."/>
            <person name="Smith M.E."/>
        </authorList>
    </citation>
    <scope>NUCLEOTIDE SEQUENCE</scope>
    <source>
        <strain evidence="1">RSA 2271</strain>
    </source>
</reference>
<comment type="caution">
    <text evidence="1">The sequence shown here is derived from an EMBL/GenBank/DDBJ whole genome shotgun (WGS) entry which is preliminary data.</text>
</comment>
<feature type="non-terminal residue" evidence="1">
    <location>
        <position position="52"/>
    </location>
</feature>
<keyword evidence="2" id="KW-1185">Reference proteome</keyword>
<evidence type="ECO:0000313" key="1">
    <source>
        <dbReference type="EMBL" id="KAJ1669808.1"/>
    </source>
</evidence>
<gene>
    <name evidence="1" type="ORF">EV182_008585</name>
</gene>
<proteinExistence type="predicted"/>
<organism evidence="1 2">
    <name type="scientific">Spiromyces aspiralis</name>
    <dbReference type="NCBI Taxonomy" id="68401"/>
    <lineage>
        <taxon>Eukaryota</taxon>
        <taxon>Fungi</taxon>
        <taxon>Fungi incertae sedis</taxon>
        <taxon>Zoopagomycota</taxon>
        <taxon>Kickxellomycotina</taxon>
        <taxon>Kickxellomycetes</taxon>
        <taxon>Kickxellales</taxon>
        <taxon>Kickxellaceae</taxon>
        <taxon>Spiromyces</taxon>
    </lineage>
</organism>
<accession>A0ACC1H9M0</accession>
<evidence type="ECO:0000313" key="2">
    <source>
        <dbReference type="Proteomes" id="UP001145114"/>
    </source>
</evidence>
<sequence>MPGQQIPTSELAQHIPYDDRLRGFIMAYHFHDGQRFHYETLPYGLLGTYQCH</sequence>